<dbReference type="AlphaFoldDB" id="K1TE93"/>
<name>K1TE93_9ZZZZ</name>
<sequence length="188" mass="19417">GRVQRTLQVEFGAESGDVKKSATINQAPVAEFVKIDPTASVGKGGGAVTINGTSNSTKLTFSLTPDETHPLTLQIPASYQAAGKATSNGAVIADDPGATGGFAFSIVFSGIAANTNINDLVNTLKVTTAGGQTANTVITQTAGDPFLEIDKEVINLDANGTPQSINVNSNIRWTITQAVSKLVRKVMK</sequence>
<feature type="non-terminal residue" evidence="1">
    <location>
        <position position="1"/>
    </location>
</feature>
<comment type="caution">
    <text evidence="1">The sequence shown here is derived from an EMBL/GenBank/DDBJ whole genome shotgun (WGS) entry which is preliminary data.</text>
</comment>
<gene>
    <name evidence="1" type="ORF">OBE_06317</name>
</gene>
<evidence type="ECO:0000313" key="1">
    <source>
        <dbReference type="EMBL" id="EKC65714.1"/>
    </source>
</evidence>
<dbReference type="EMBL" id="AJWZ01004340">
    <property type="protein sequence ID" value="EKC65714.1"/>
    <property type="molecule type" value="Genomic_DNA"/>
</dbReference>
<proteinExistence type="predicted"/>
<organism evidence="1">
    <name type="scientific">human gut metagenome</name>
    <dbReference type="NCBI Taxonomy" id="408170"/>
    <lineage>
        <taxon>unclassified sequences</taxon>
        <taxon>metagenomes</taxon>
        <taxon>organismal metagenomes</taxon>
    </lineage>
</organism>
<reference evidence="1" key="1">
    <citation type="journal article" date="2013" name="Environ. Microbiol.">
        <title>Microbiota from the distal guts of lean and obese adolescents exhibit partial functional redundancy besides clear differences in community structure.</title>
        <authorList>
            <person name="Ferrer M."/>
            <person name="Ruiz A."/>
            <person name="Lanza F."/>
            <person name="Haange S.B."/>
            <person name="Oberbach A."/>
            <person name="Till H."/>
            <person name="Bargiela R."/>
            <person name="Campoy C."/>
            <person name="Segura M.T."/>
            <person name="Richter M."/>
            <person name="von Bergen M."/>
            <person name="Seifert J."/>
            <person name="Suarez A."/>
        </authorList>
    </citation>
    <scope>NUCLEOTIDE SEQUENCE</scope>
</reference>
<accession>K1TE93</accession>
<protein>
    <submittedName>
        <fullName evidence="1">Uncharacterized protein</fullName>
    </submittedName>
</protein>